<sequence length="108" mass="11830">MSFKAWTMPELLSRTGKKVSAPNLQDLTKICIGSTPQQKLSPTINIVACLPFLPVENAMSSIVPVCKLQPSLLFQITACPAHPSCFEQALHDSSQNKKPEAIADFRFS</sequence>
<evidence type="ECO:0000313" key="1">
    <source>
        <dbReference type="EMBL" id="EEF60009.1"/>
    </source>
</evidence>
<comment type="caution">
    <text evidence="1">The sequence shown here is derived from an EMBL/GenBank/DDBJ whole genome shotgun (WGS) entry which is preliminary data.</text>
</comment>
<protein>
    <submittedName>
        <fullName evidence="1">Uncharacterized protein</fullName>
    </submittedName>
</protein>
<dbReference type="EMBL" id="ABOX02000021">
    <property type="protein sequence ID" value="EEF60009.1"/>
    <property type="molecule type" value="Genomic_DNA"/>
</dbReference>
<dbReference type="AlphaFoldDB" id="B9XJE8"/>
<keyword evidence="2" id="KW-1185">Reference proteome</keyword>
<organism evidence="1 2">
    <name type="scientific">Pedosphaera parvula (strain Ellin514)</name>
    <dbReference type="NCBI Taxonomy" id="320771"/>
    <lineage>
        <taxon>Bacteria</taxon>
        <taxon>Pseudomonadati</taxon>
        <taxon>Verrucomicrobiota</taxon>
        <taxon>Pedosphaerae</taxon>
        <taxon>Pedosphaerales</taxon>
        <taxon>Pedosphaeraceae</taxon>
        <taxon>Pedosphaera</taxon>
    </lineage>
</organism>
<accession>B9XJE8</accession>
<evidence type="ECO:0000313" key="2">
    <source>
        <dbReference type="Proteomes" id="UP000003688"/>
    </source>
</evidence>
<name>B9XJE8_PEDPL</name>
<dbReference type="Proteomes" id="UP000003688">
    <property type="component" value="Unassembled WGS sequence"/>
</dbReference>
<reference evidence="1 2" key="1">
    <citation type="journal article" date="2011" name="J. Bacteriol.">
        <title>Genome sequence of 'Pedosphaera parvula' Ellin514, an aerobic Verrucomicrobial isolate from pasture soil.</title>
        <authorList>
            <person name="Kant R."/>
            <person name="van Passel M.W."/>
            <person name="Sangwan P."/>
            <person name="Palva A."/>
            <person name="Lucas S."/>
            <person name="Copeland A."/>
            <person name="Lapidus A."/>
            <person name="Glavina Del Rio T."/>
            <person name="Dalin E."/>
            <person name="Tice H."/>
            <person name="Bruce D."/>
            <person name="Goodwin L."/>
            <person name="Pitluck S."/>
            <person name="Chertkov O."/>
            <person name="Larimer F.W."/>
            <person name="Land M.L."/>
            <person name="Hauser L."/>
            <person name="Brettin T.S."/>
            <person name="Detter J.C."/>
            <person name="Han S."/>
            <person name="de Vos W.M."/>
            <person name="Janssen P.H."/>
            <person name="Smidt H."/>
        </authorList>
    </citation>
    <scope>NUCLEOTIDE SEQUENCE [LARGE SCALE GENOMIC DNA]</scope>
    <source>
        <strain evidence="1 2">Ellin514</strain>
    </source>
</reference>
<proteinExistence type="predicted"/>
<gene>
    <name evidence="1" type="ORF">Cflav_PD3068</name>
</gene>